<organism evidence="7 8">
    <name type="scientific">Actibacterium naphthalenivorans</name>
    <dbReference type="NCBI Taxonomy" id="1614693"/>
    <lineage>
        <taxon>Bacteria</taxon>
        <taxon>Pseudomonadati</taxon>
        <taxon>Pseudomonadota</taxon>
        <taxon>Alphaproteobacteria</taxon>
        <taxon>Rhodobacterales</taxon>
        <taxon>Roseobacteraceae</taxon>
        <taxon>Actibacterium</taxon>
    </lineage>
</organism>
<evidence type="ECO:0000313" key="7">
    <source>
        <dbReference type="EMBL" id="MBB4021697.1"/>
    </source>
</evidence>
<keyword evidence="8" id="KW-1185">Reference proteome</keyword>
<dbReference type="Proteomes" id="UP000585681">
    <property type="component" value="Unassembled WGS sequence"/>
</dbReference>
<dbReference type="RefSeq" id="WP_054540217.1">
    <property type="nucleotide sequence ID" value="NZ_JACIEQ010000001.1"/>
</dbReference>
<evidence type="ECO:0000313" key="8">
    <source>
        <dbReference type="Proteomes" id="UP000585681"/>
    </source>
</evidence>
<dbReference type="PANTHER" id="PTHR43400:SF10">
    <property type="entry name" value="3-OXOSTEROID 1-DEHYDROGENASE"/>
    <property type="match status" value="1"/>
</dbReference>
<dbReference type="PROSITE" id="PS51318">
    <property type="entry name" value="TAT"/>
    <property type="match status" value="1"/>
</dbReference>
<accession>A0A840CHR8</accession>
<evidence type="ECO:0000256" key="3">
    <source>
        <dbReference type="ARBA" id="ARBA00022827"/>
    </source>
</evidence>
<evidence type="ECO:0000256" key="1">
    <source>
        <dbReference type="ARBA" id="ARBA00001974"/>
    </source>
</evidence>
<dbReference type="Gene3D" id="3.90.700.10">
    <property type="entry name" value="Succinate dehydrogenase/fumarate reductase flavoprotein, catalytic domain"/>
    <property type="match status" value="1"/>
</dbReference>
<dbReference type="EMBL" id="JACIEQ010000001">
    <property type="protein sequence ID" value="MBB4021697.1"/>
    <property type="molecule type" value="Genomic_DNA"/>
</dbReference>
<dbReference type="SUPFAM" id="SSF51905">
    <property type="entry name" value="FAD/NAD(P)-binding domain"/>
    <property type="match status" value="1"/>
</dbReference>
<feature type="domain" description="FAD-dependent oxidoreductase 2 FAD-binding" evidence="6">
    <location>
        <begin position="63"/>
        <end position="508"/>
    </location>
</feature>
<dbReference type="GO" id="GO:0016491">
    <property type="term" value="F:oxidoreductase activity"/>
    <property type="evidence" value="ECO:0007669"/>
    <property type="project" value="UniProtKB-KW"/>
</dbReference>
<keyword evidence="4 7" id="KW-0560">Oxidoreductase</keyword>
<name>A0A840CHR8_9RHOB</name>
<evidence type="ECO:0000259" key="6">
    <source>
        <dbReference type="Pfam" id="PF00890"/>
    </source>
</evidence>
<gene>
    <name evidence="7" type="ORF">GGR17_001488</name>
</gene>
<reference evidence="7" key="1">
    <citation type="submission" date="2020-08" db="EMBL/GenBank/DDBJ databases">
        <title>Genomic Encyclopedia of Type Strains, Phase IV (KMG-IV): sequencing the most valuable type-strain genomes for metagenomic binning, comparative biology and taxonomic classification.</title>
        <authorList>
            <person name="Goeker M."/>
        </authorList>
    </citation>
    <scope>NUCLEOTIDE SEQUENCE [LARGE SCALE GENOMIC DNA]</scope>
    <source>
        <strain evidence="7">DSM 105040</strain>
    </source>
</reference>
<dbReference type="InterPro" id="IPR027477">
    <property type="entry name" value="Succ_DH/fumarate_Rdtase_cat_sf"/>
</dbReference>
<dbReference type="InterPro" id="IPR006311">
    <property type="entry name" value="TAT_signal"/>
</dbReference>
<dbReference type="PRINTS" id="PR00411">
    <property type="entry name" value="PNDRDTASEI"/>
</dbReference>
<dbReference type="EC" id="1.3.5.4" evidence="7"/>
<dbReference type="Gene3D" id="3.50.50.60">
    <property type="entry name" value="FAD/NAD(P)-binding domain"/>
    <property type="match status" value="1"/>
</dbReference>
<sequence>MNSSKNRAGIARGDTDAGAAPEERLRRRDVLKALGAAAAVAPVGAMAQAAPVSPPEEWHDEADVIVVGMGGAGASAALEATAAGASVIVLEKGAEPGGATRFSGGVVYAAETTVQKAAGLNDTKDDMYQFLMNVGGKSVVPELVRAYVDNATQTVERLIELGVEFPPEQLYQSGLEHMEEYASTLPAPIRGHSPVGAGYGVFTTLRMAAEEKGARVMLETPAIEILPNEDGVVGGVKAKTKDGREINIRAHKAVIVTSGDFNRSPEKRRAFSNMAIAAEPIGPLNHTGDGLTMAQAWGADLMGTYAIAGIPAPEGKPVMFTFYLPKYPTAGNAANVAVNSRGKRFFNETVGYPIANREVFYQPGNFAWTVFDERARTSEMGVLFPGFTDPTQTWSHDLAEEEAQGLVFKADTFGELAQKMGVDADVFEATMRDYNMHAKNGKDPEFGKTEKLGTVDTAPFYAIKTRPGMLINAGGLRIDTQARVVDTYGNPIPRLYAAGMSITGGFSGDIVAASGYSVGLGITFGRIAALNAVTETSL</sequence>
<dbReference type="Pfam" id="PF00890">
    <property type="entry name" value="FAD_binding_2"/>
    <property type="match status" value="1"/>
</dbReference>
<evidence type="ECO:0000256" key="5">
    <source>
        <dbReference type="SAM" id="MobiDB-lite"/>
    </source>
</evidence>
<dbReference type="GO" id="GO:0008202">
    <property type="term" value="P:steroid metabolic process"/>
    <property type="evidence" value="ECO:0007669"/>
    <property type="project" value="UniProtKB-ARBA"/>
</dbReference>
<proteinExistence type="predicted"/>
<dbReference type="SUPFAM" id="SSF56425">
    <property type="entry name" value="Succinate dehydrogenase/fumarate reductase flavoprotein, catalytic domain"/>
    <property type="match status" value="1"/>
</dbReference>
<comment type="caution">
    <text evidence="7">The sequence shown here is derived from an EMBL/GenBank/DDBJ whole genome shotgun (WGS) entry which is preliminary data.</text>
</comment>
<dbReference type="AlphaFoldDB" id="A0A840CHR8"/>
<evidence type="ECO:0000256" key="2">
    <source>
        <dbReference type="ARBA" id="ARBA00022630"/>
    </source>
</evidence>
<protein>
    <submittedName>
        <fullName evidence="7">Fumarate reductase flavoprotein subunit</fullName>
        <ecNumber evidence="7">1.3.5.4</ecNumber>
    </submittedName>
</protein>
<dbReference type="PANTHER" id="PTHR43400">
    <property type="entry name" value="FUMARATE REDUCTASE"/>
    <property type="match status" value="1"/>
</dbReference>
<dbReference type="InterPro" id="IPR050315">
    <property type="entry name" value="FAD-oxidoreductase_2"/>
</dbReference>
<dbReference type="InterPro" id="IPR003953">
    <property type="entry name" value="FAD-dep_OxRdtase_2_FAD-bd"/>
</dbReference>
<dbReference type="InterPro" id="IPR036188">
    <property type="entry name" value="FAD/NAD-bd_sf"/>
</dbReference>
<feature type="region of interest" description="Disordered" evidence="5">
    <location>
        <begin position="1"/>
        <end position="24"/>
    </location>
</feature>
<keyword evidence="3" id="KW-0274">FAD</keyword>
<comment type="cofactor">
    <cofactor evidence="1">
        <name>FAD</name>
        <dbReference type="ChEBI" id="CHEBI:57692"/>
    </cofactor>
</comment>
<keyword evidence="2" id="KW-0285">Flavoprotein</keyword>
<evidence type="ECO:0000256" key="4">
    <source>
        <dbReference type="ARBA" id="ARBA00023002"/>
    </source>
</evidence>